<dbReference type="EMBL" id="BMLX01000001">
    <property type="protein sequence ID" value="GGP18879.1"/>
    <property type="molecule type" value="Genomic_DNA"/>
</dbReference>
<evidence type="ECO:0000259" key="1">
    <source>
        <dbReference type="Pfam" id="PF12770"/>
    </source>
</evidence>
<proteinExistence type="predicted"/>
<organism evidence="2 3">
    <name type="scientific">Silvimonas iriomotensis</name>
    <dbReference type="NCBI Taxonomy" id="449662"/>
    <lineage>
        <taxon>Bacteria</taxon>
        <taxon>Pseudomonadati</taxon>
        <taxon>Pseudomonadota</taxon>
        <taxon>Betaproteobacteria</taxon>
        <taxon>Neisseriales</taxon>
        <taxon>Chitinibacteraceae</taxon>
        <taxon>Silvimonas</taxon>
    </lineage>
</organism>
<reference evidence="3" key="1">
    <citation type="journal article" date="2019" name="Int. J. Syst. Evol. Microbiol.">
        <title>The Global Catalogue of Microorganisms (GCM) 10K type strain sequencing project: providing services to taxonomists for standard genome sequencing and annotation.</title>
        <authorList>
            <consortium name="The Broad Institute Genomics Platform"/>
            <consortium name="The Broad Institute Genome Sequencing Center for Infectious Disease"/>
            <person name="Wu L."/>
            <person name="Ma J."/>
        </authorList>
    </citation>
    <scope>NUCLEOTIDE SEQUENCE [LARGE SCALE GENOMIC DNA]</scope>
    <source>
        <strain evidence="3">CGMCC 1.8859</strain>
    </source>
</reference>
<sequence length="562" mass="62504">MKTLPPPRKRVMHITDDDDLGALVSLFFDLLPSRLDDFPGLADFVDVVPDRRSTTEAARKMLSSTDADHCPPLLIILDGRVLASKNAQTSAVAQPESRTGEAATGFLGWLKETNPDIPVLVQMPTSLEKLELKVLSRPNVALLTLNYSGEADAHGEFMEVISNLFTPDRPRKRRITIDVGSNAATYHFRMNRYEFVTEAKAYLDKGVLPTLVHSLNAFTPWNAGQSVRPDWKFVLNSYGNTLFNVLINDMIGPHLEAMWHEGTADAEADPAAELSAADVELRFDINGEDDDAVKLFSLPFELASPRLTIDPAFLCANIPMARRIHMPRRMASARNRVQAPPHPPSVLFVHANASGPVSFVFESTGERSAPQRLDELDYIDAELAVLETIWRDSGGMLLSEPVVVGREQPERLVGKALINRIKAMLQTKAFDIVHFSGHSTSLPDGSTYLVLPGDEGEPYPVSVREFAHWVEEGDCKLVVLSSCRGSSLRSAIEIMRGGAEAVLGFRWEVDEHDCTEYFEQFYEAYLRRGRPFSQAYRDACRATQRLHFSSPLWASAVAVVRD</sequence>
<comment type="caution">
    <text evidence="2">The sequence shown here is derived from an EMBL/GenBank/DDBJ whole genome shotgun (WGS) entry which is preliminary data.</text>
</comment>
<protein>
    <recommendedName>
        <fullName evidence="1">CHAT domain-containing protein</fullName>
    </recommendedName>
</protein>
<evidence type="ECO:0000313" key="3">
    <source>
        <dbReference type="Proteomes" id="UP000637267"/>
    </source>
</evidence>
<accession>A0ABQ2P683</accession>
<keyword evidence="3" id="KW-1185">Reference proteome</keyword>
<dbReference type="Pfam" id="PF12770">
    <property type="entry name" value="CHAT"/>
    <property type="match status" value="1"/>
</dbReference>
<feature type="domain" description="CHAT" evidence="1">
    <location>
        <begin position="320"/>
        <end position="557"/>
    </location>
</feature>
<dbReference type="InterPro" id="IPR024983">
    <property type="entry name" value="CHAT_dom"/>
</dbReference>
<dbReference type="Proteomes" id="UP000637267">
    <property type="component" value="Unassembled WGS sequence"/>
</dbReference>
<evidence type="ECO:0000313" key="2">
    <source>
        <dbReference type="EMBL" id="GGP18879.1"/>
    </source>
</evidence>
<name>A0ABQ2P683_9NEIS</name>
<gene>
    <name evidence="2" type="ORF">GCM10010970_07840</name>
</gene>